<sequence length="39" mass="4496">MRVINSIRNERRIEVKQVKEEGSANKIVEARVVLIISAF</sequence>
<comment type="caution">
    <text evidence="1">The sequence shown here is derived from an EMBL/GenBank/DDBJ whole genome shotgun (WGS) entry which is preliminary data.</text>
</comment>
<reference evidence="1" key="1">
    <citation type="submission" date="2021-06" db="EMBL/GenBank/DDBJ databases">
        <authorList>
            <person name="Kallberg Y."/>
            <person name="Tangrot J."/>
            <person name="Rosling A."/>
        </authorList>
    </citation>
    <scope>NUCLEOTIDE SEQUENCE</scope>
    <source>
        <strain evidence="1">MA453B</strain>
    </source>
</reference>
<accession>A0A9N8WR73</accession>
<proteinExistence type="predicted"/>
<name>A0A9N8WR73_9GLOM</name>
<evidence type="ECO:0000313" key="1">
    <source>
        <dbReference type="EMBL" id="CAG8493179.1"/>
    </source>
</evidence>
<dbReference type="AlphaFoldDB" id="A0A9N8WR73"/>
<keyword evidence="2" id="KW-1185">Reference proteome</keyword>
<gene>
    <name evidence="1" type="ORF">DERYTH_LOCUS2520</name>
</gene>
<organism evidence="1 2">
    <name type="scientific">Dentiscutata erythropus</name>
    <dbReference type="NCBI Taxonomy" id="1348616"/>
    <lineage>
        <taxon>Eukaryota</taxon>
        <taxon>Fungi</taxon>
        <taxon>Fungi incertae sedis</taxon>
        <taxon>Mucoromycota</taxon>
        <taxon>Glomeromycotina</taxon>
        <taxon>Glomeromycetes</taxon>
        <taxon>Diversisporales</taxon>
        <taxon>Gigasporaceae</taxon>
        <taxon>Dentiscutata</taxon>
    </lineage>
</organism>
<protein>
    <submittedName>
        <fullName evidence="1">1742_t:CDS:1</fullName>
    </submittedName>
</protein>
<dbReference type="Proteomes" id="UP000789405">
    <property type="component" value="Unassembled WGS sequence"/>
</dbReference>
<evidence type="ECO:0000313" key="2">
    <source>
        <dbReference type="Proteomes" id="UP000789405"/>
    </source>
</evidence>
<dbReference type="EMBL" id="CAJVPY010000812">
    <property type="protein sequence ID" value="CAG8493179.1"/>
    <property type="molecule type" value="Genomic_DNA"/>
</dbReference>